<dbReference type="InterPro" id="IPR006148">
    <property type="entry name" value="Glc/Gal-6P_isomerase"/>
</dbReference>
<dbReference type="NCBIfam" id="TIGR01198">
    <property type="entry name" value="pgl"/>
    <property type="match status" value="1"/>
</dbReference>
<dbReference type="RefSeq" id="WP_209356415.1">
    <property type="nucleotide sequence ID" value="NZ_CP060010.1"/>
</dbReference>
<dbReference type="Pfam" id="PF01182">
    <property type="entry name" value="Glucosamine_iso"/>
    <property type="match status" value="1"/>
</dbReference>
<evidence type="ECO:0000256" key="6">
    <source>
        <dbReference type="ARBA" id="ARBA00020337"/>
    </source>
</evidence>
<reference evidence="9" key="1">
    <citation type="submission" date="2020-07" db="EMBL/GenBank/DDBJ databases">
        <title>Genome sequences of bacteria associated with the marine, planktonic diatom Thalassiosira profunda strain ECT2AJA-044.</title>
        <authorList>
            <person name="Gargas C.B."/>
            <person name="Roberts W.R."/>
            <person name="Alverson A.J."/>
        </authorList>
    </citation>
    <scope>NUCLEOTIDE SEQUENCE</scope>
    <source>
        <strain evidence="9">ECT2AJA-044</strain>
    </source>
</reference>
<name>A0A975I8B1_9RHOB</name>
<evidence type="ECO:0000256" key="5">
    <source>
        <dbReference type="ARBA" id="ARBA00013198"/>
    </source>
</evidence>
<feature type="domain" description="Glucosamine/galactosamine-6-phosphate isomerase" evidence="8">
    <location>
        <begin position="9"/>
        <end position="221"/>
    </location>
</feature>
<comment type="function">
    <text evidence="2 7">Hydrolysis of 6-phosphogluconolactone to 6-phosphogluconate.</text>
</comment>
<accession>A0A975I8B1</accession>
<dbReference type="Gene3D" id="3.40.50.1360">
    <property type="match status" value="1"/>
</dbReference>
<evidence type="ECO:0000259" key="8">
    <source>
        <dbReference type="Pfam" id="PF01182"/>
    </source>
</evidence>
<evidence type="ECO:0000256" key="4">
    <source>
        <dbReference type="ARBA" id="ARBA00010662"/>
    </source>
</evidence>
<evidence type="ECO:0000256" key="3">
    <source>
        <dbReference type="ARBA" id="ARBA00004961"/>
    </source>
</evidence>
<dbReference type="AlphaFoldDB" id="A0A975I8B1"/>
<dbReference type="EC" id="3.1.1.31" evidence="5 7"/>
<comment type="pathway">
    <text evidence="3 7">Carbohydrate degradation; pentose phosphate pathway; D-ribulose 5-phosphate from D-glucose 6-phosphate (oxidative stage): step 2/3.</text>
</comment>
<dbReference type="EMBL" id="CP060010">
    <property type="protein sequence ID" value="QTN35711.1"/>
    <property type="molecule type" value="Genomic_DNA"/>
</dbReference>
<dbReference type="GO" id="GO:0017057">
    <property type="term" value="F:6-phosphogluconolactonase activity"/>
    <property type="evidence" value="ECO:0007669"/>
    <property type="project" value="UniProtKB-UniRule"/>
</dbReference>
<dbReference type="PANTHER" id="PTHR11054">
    <property type="entry name" value="6-PHOSPHOGLUCONOLACTONASE"/>
    <property type="match status" value="1"/>
</dbReference>
<dbReference type="InterPro" id="IPR039104">
    <property type="entry name" value="6PGL"/>
</dbReference>
<dbReference type="SUPFAM" id="SSF100950">
    <property type="entry name" value="NagB/RpiA/CoA transferase-like"/>
    <property type="match status" value="1"/>
</dbReference>
<evidence type="ECO:0000256" key="7">
    <source>
        <dbReference type="RuleBase" id="RU365095"/>
    </source>
</evidence>
<dbReference type="InterPro" id="IPR037171">
    <property type="entry name" value="NagB/RpiA_transferase-like"/>
</dbReference>
<dbReference type="InterPro" id="IPR005900">
    <property type="entry name" value="6-phosphogluconolactonase_DevB"/>
</dbReference>
<dbReference type="Proteomes" id="UP000665026">
    <property type="component" value="Chromosome"/>
</dbReference>
<comment type="similarity">
    <text evidence="4 7">Belongs to the glucosamine/galactosamine-6-phosphate isomerase family. 6-phosphogluconolactonase subfamily.</text>
</comment>
<keyword evidence="7 9" id="KW-0378">Hydrolase</keyword>
<gene>
    <name evidence="7 9" type="primary">pgl</name>
    <name evidence="9" type="ORF">HZ995_14770</name>
</gene>
<evidence type="ECO:0000313" key="9">
    <source>
        <dbReference type="EMBL" id="QTN35711.1"/>
    </source>
</evidence>
<evidence type="ECO:0000256" key="1">
    <source>
        <dbReference type="ARBA" id="ARBA00000832"/>
    </source>
</evidence>
<proteinExistence type="inferred from homology"/>
<protein>
    <recommendedName>
        <fullName evidence="6 7">6-phosphogluconolactonase</fullName>
        <shortName evidence="7">6PGL</shortName>
        <ecNumber evidence="5 7">3.1.1.31</ecNumber>
    </recommendedName>
</protein>
<dbReference type="PANTHER" id="PTHR11054:SF0">
    <property type="entry name" value="6-PHOSPHOGLUCONOLACTONASE"/>
    <property type="match status" value="1"/>
</dbReference>
<comment type="catalytic activity">
    <reaction evidence="1 7">
        <text>6-phospho-D-glucono-1,5-lactone + H2O = 6-phospho-D-gluconate + H(+)</text>
        <dbReference type="Rhea" id="RHEA:12556"/>
        <dbReference type="ChEBI" id="CHEBI:15377"/>
        <dbReference type="ChEBI" id="CHEBI:15378"/>
        <dbReference type="ChEBI" id="CHEBI:57955"/>
        <dbReference type="ChEBI" id="CHEBI:58759"/>
        <dbReference type="EC" id="3.1.1.31"/>
    </reaction>
</comment>
<dbReference type="CDD" id="cd01400">
    <property type="entry name" value="6PGL"/>
    <property type="match status" value="1"/>
</dbReference>
<sequence length="223" mass="24039">MKIEKYSDFDMMAIEVAQRIAGDLTVALHNADRAMLAVPGGTTPGPIFDDLCAADLDWSRVDVVLTDERWVPGDHPRSNTRLVRERLLVNRAASARMVPLYAETPEPEESLAGLMEAIEADLPIAVAVLGMGADMHTASLFPDSPDIAAALDAQAPILLPVRPESQPEARITLSARVLNGALAKHVVFKGQDKMDALQKARTLPHVEAPIAAVLDGATVHWTE</sequence>
<dbReference type="KEGG" id="cact:HZ995_14770"/>
<evidence type="ECO:0000256" key="2">
    <source>
        <dbReference type="ARBA" id="ARBA00002681"/>
    </source>
</evidence>
<evidence type="ECO:0000313" key="10">
    <source>
        <dbReference type="Proteomes" id="UP000665026"/>
    </source>
</evidence>
<dbReference type="GO" id="GO:0005975">
    <property type="term" value="P:carbohydrate metabolic process"/>
    <property type="evidence" value="ECO:0007669"/>
    <property type="project" value="UniProtKB-UniRule"/>
</dbReference>
<dbReference type="GO" id="GO:0006098">
    <property type="term" value="P:pentose-phosphate shunt"/>
    <property type="evidence" value="ECO:0007669"/>
    <property type="project" value="InterPro"/>
</dbReference>
<organism evidence="9 10">
    <name type="scientific">Cognatishimia activa</name>
    <dbReference type="NCBI Taxonomy" id="1715691"/>
    <lineage>
        <taxon>Bacteria</taxon>
        <taxon>Pseudomonadati</taxon>
        <taxon>Pseudomonadota</taxon>
        <taxon>Alphaproteobacteria</taxon>
        <taxon>Rhodobacterales</taxon>
        <taxon>Paracoccaceae</taxon>
        <taxon>Cognatishimia</taxon>
    </lineage>
</organism>